<dbReference type="Proteomes" id="UP001154282">
    <property type="component" value="Unassembled WGS sequence"/>
</dbReference>
<organism evidence="2 4">
    <name type="scientific">Linum tenue</name>
    <dbReference type="NCBI Taxonomy" id="586396"/>
    <lineage>
        <taxon>Eukaryota</taxon>
        <taxon>Viridiplantae</taxon>
        <taxon>Streptophyta</taxon>
        <taxon>Embryophyta</taxon>
        <taxon>Tracheophyta</taxon>
        <taxon>Spermatophyta</taxon>
        <taxon>Magnoliopsida</taxon>
        <taxon>eudicotyledons</taxon>
        <taxon>Gunneridae</taxon>
        <taxon>Pentapetalae</taxon>
        <taxon>rosids</taxon>
        <taxon>fabids</taxon>
        <taxon>Malpighiales</taxon>
        <taxon>Linaceae</taxon>
        <taxon>Linum</taxon>
    </lineage>
</organism>
<name>A0AAV0GXE5_9ROSI</name>
<feature type="region of interest" description="Disordered" evidence="1">
    <location>
        <begin position="21"/>
        <end position="43"/>
    </location>
</feature>
<dbReference type="AlphaFoldDB" id="A0AAV0GXE5"/>
<protein>
    <submittedName>
        <fullName evidence="2">Uncharacterized protein</fullName>
    </submittedName>
</protein>
<dbReference type="EMBL" id="CAMGYJ010000002">
    <property type="protein sequence ID" value="CAI0377048.1"/>
    <property type="molecule type" value="Genomic_DNA"/>
</dbReference>
<evidence type="ECO:0000313" key="3">
    <source>
        <dbReference type="EMBL" id="CAI0377056.1"/>
    </source>
</evidence>
<evidence type="ECO:0000313" key="2">
    <source>
        <dbReference type="EMBL" id="CAI0377048.1"/>
    </source>
</evidence>
<evidence type="ECO:0000256" key="1">
    <source>
        <dbReference type="SAM" id="MobiDB-lite"/>
    </source>
</evidence>
<keyword evidence="4" id="KW-1185">Reference proteome</keyword>
<proteinExistence type="predicted"/>
<comment type="caution">
    <text evidence="2">The sequence shown here is derived from an EMBL/GenBank/DDBJ whole genome shotgun (WGS) entry which is preliminary data.</text>
</comment>
<reference evidence="2" key="1">
    <citation type="submission" date="2022-08" db="EMBL/GenBank/DDBJ databases">
        <authorList>
            <person name="Gutierrez-Valencia J."/>
        </authorList>
    </citation>
    <scope>NUCLEOTIDE SEQUENCE</scope>
</reference>
<dbReference type="EMBL" id="CAMGYJ010000002">
    <property type="protein sequence ID" value="CAI0377056.1"/>
    <property type="molecule type" value="Genomic_DNA"/>
</dbReference>
<feature type="compositionally biased region" description="Pro residues" evidence="1">
    <location>
        <begin position="25"/>
        <end position="34"/>
    </location>
</feature>
<sequence>MWPPPKPSPPLQLPNPLLILQIPLSPKPSPPLETPKPTHHHGR</sequence>
<gene>
    <name evidence="2" type="ORF">LITE_LOCUS1299</name>
    <name evidence="3" type="ORF">LITE_LOCUS1305</name>
</gene>
<accession>A0AAV0GXE5</accession>
<evidence type="ECO:0000313" key="4">
    <source>
        <dbReference type="Proteomes" id="UP001154282"/>
    </source>
</evidence>